<dbReference type="PANTHER" id="PTHR38789">
    <property type="entry name" value="REPRESSIBLE PROTEIN GRG1, PUTATIVE (AFU_ORTHOLOGUE AFUA_5G14210)-RELATED"/>
    <property type="match status" value="1"/>
</dbReference>
<dbReference type="InterPro" id="IPR020100">
    <property type="entry name" value="Glc-repressible_Grg1"/>
</dbReference>
<dbReference type="GeneID" id="28975204"/>
<name>A0A0P9FBZ2_RHOGW</name>
<evidence type="ECO:0000256" key="1">
    <source>
        <dbReference type="SAM" id="MobiDB-lite"/>
    </source>
</evidence>
<dbReference type="OrthoDB" id="10039103at2759"/>
<dbReference type="AlphaFoldDB" id="A0A0P9FBZ2"/>
<protein>
    <recommendedName>
        <fullName evidence="4">Glucose-repressible protein</fullName>
    </recommendedName>
</protein>
<gene>
    <name evidence="2" type="ORF">RHOBADRAFT_46277</name>
</gene>
<dbReference type="EMBL" id="KQ474084">
    <property type="protein sequence ID" value="KPV73172.1"/>
    <property type="molecule type" value="Genomic_DNA"/>
</dbReference>
<dbReference type="Proteomes" id="UP000053890">
    <property type="component" value="Unassembled WGS sequence"/>
</dbReference>
<feature type="region of interest" description="Disordered" evidence="1">
    <location>
        <begin position="32"/>
        <end position="85"/>
    </location>
</feature>
<evidence type="ECO:0000313" key="3">
    <source>
        <dbReference type="Proteomes" id="UP000053890"/>
    </source>
</evidence>
<sequence length="85" mass="8614">MASTTNNTTSGGIIDTVKDAANYVSETVQEYTAGASKESNKEVAKGNTGAGLGDRASAAFSAAGDKIDESQHSAKASGYKESAKH</sequence>
<reference evidence="2 3" key="1">
    <citation type="journal article" date="2015" name="Front. Microbiol.">
        <title>Genome sequence of the plant growth promoting endophytic yeast Rhodotorula graminis WP1.</title>
        <authorList>
            <person name="Firrincieli A."/>
            <person name="Otillar R."/>
            <person name="Salamov A."/>
            <person name="Schmutz J."/>
            <person name="Khan Z."/>
            <person name="Redman R.S."/>
            <person name="Fleck N.D."/>
            <person name="Lindquist E."/>
            <person name="Grigoriev I.V."/>
            <person name="Doty S.L."/>
        </authorList>
    </citation>
    <scope>NUCLEOTIDE SEQUENCE [LARGE SCALE GENOMIC DNA]</scope>
    <source>
        <strain evidence="2 3">WP1</strain>
    </source>
</reference>
<dbReference type="PANTHER" id="PTHR38789:SF1">
    <property type="entry name" value="GLUCOSE-REPRESSIBLE GENE PROTEIN-RELATED"/>
    <property type="match status" value="1"/>
</dbReference>
<keyword evidence="3" id="KW-1185">Reference proteome</keyword>
<organism evidence="2 3">
    <name type="scientific">Rhodotorula graminis (strain WP1)</name>
    <dbReference type="NCBI Taxonomy" id="578459"/>
    <lineage>
        <taxon>Eukaryota</taxon>
        <taxon>Fungi</taxon>
        <taxon>Dikarya</taxon>
        <taxon>Basidiomycota</taxon>
        <taxon>Pucciniomycotina</taxon>
        <taxon>Microbotryomycetes</taxon>
        <taxon>Sporidiobolales</taxon>
        <taxon>Sporidiobolaceae</taxon>
        <taxon>Rhodotorula</taxon>
    </lineage>
</organism>
<dbReference type="Pfam" id="PF11034">
    <property type="entry name" value="Grg1"/>
    <property type="match status" value="1"/>
</dbReference>
<evidence type="ECO:0008006" key="4">
    <source>
        <dbReference type="Google" id="ProtNLM"/>
    </source>
</evidence>
<dbReference type="OMA" id="GHNAKAD"/>
<evidence type="ECO:0000313" key="2">
    <source>
        <dbReference type="EMBL" id="KPV73172.1"/>
    </source>
</evidence>
<dbReference type="RefSeq" id="XP_018269221.1">
    <property type="nucleotide sequence ID" value="XM_018414756.1"/>
</dbReference>
<proteinExistence type="predicted"/>
<accession>A0A0P9FBZ2</accession>